<evidence type="ECO:0000256" key="4">
    <source>
        <dbReference type="ARBA" id="ARBA00022729"/>
    </source>
</evidence>
<evidence type="ECO:0000256" key="3">
    <source>
        <dbReference type="ARBA" id="ARBA00022554"/>
    </source>
</evidence>
<dbReference type="InterPro" id="IPR016035">
    <property type="entry name" value="Acyl_Trfase/lysoPLipase"/>
</dbReference>
<dbReference type="GO" id="GO:0045735">
    <property type="term" value="F:nutrient reservoir activity"/>
    <property type="evidence" value="ECO:0007669"/>
    <property type="project" value="UniProtKB-KW"/>
</dbReference>
<dbReference type="EMBL" id="JACXVP010000008">
    <property type="protein sequence ID" value="KAG5589000.1"/>
    <property type="molecule type" value="Genomic_DNA"/>
</dbReference>
<comment type="domain">
    <text evidence="9">The nitrogen atoms of the two glycine residues in the GGXR motif define the oxyanion hole, and stabilize the oxyanion that forms during the nucleophilic attack by the catalytic serine during substrate cleavage.</text>
</comment>
<protein>
    <recommendedName>
        <fullName evidence="9">Patatin</fullName>
        <ecNumber evidence="9">3.1.1.-</ecNumber>
    </recommendedName>
</protein>
<evidence type="ECO:0000256" key="1">
    <source>
        <dbReference type="ARBA" id="ARBA00004116"/>
    </source>
</evidence>
<keyword evidence="9" id="KW-0442">Lipid degradation</keyword>
<dbReference type="SUPFAM" id="SSF52151">
    <property type="entry name" value="FabD/lysophospholipase-like"/>
    <property type="match status" value="1"/>
</dbReference>
<evidence type="ECO:0000313" key="12">
    <source>
        <dbReference type="Proteomes" id="UP000824120"/>
    </source>
</evidence>
<feature type="domain" description="PNPLA" evidence="10">
    <location>
        <begin position="1"/>
        <end position="105"/>
    </location>
</feature>
<dbReference type="OrthoDB" id="1658288at2759"/>
<keyword evidence="5" id="KW-0758">Storage protein</keyword>
<proteinExistence type="inferred from homology"/>
<dbReference type="EC" id="3.1.1.-" evidence="9"/>
<evidence type="ECO:0000259" key="10">
    <source>
        <dbReference type="PROSITE" id="PS51635"/>
    </source>
</evidence>
<dbReference type="GO" id="GO:0016042">
    <property type="term" value="P:lipid catabolic process"/>
    <property type="evidence" value="ECO:0007669"/>
    <property type="project" value="UniProtKB-KW"/>
</dbReference>
<keyword evidence="9" id="KW-0378">Hydrolase</keyword>
<comment type="subcellular location">
    <subcellularLocation>
        <location evidence="1">Vacuole</location>
    </subcellularLocation>
</comment>
<dbReference type="Gene3D" id="3.40.1090.10">
    <property type="entry name" value="Cytosolic phospholipase A2 catalytic domain"/>
    <property type="match status" value="1"/>
</dbReference>
<feature type="non-terminal residue" evidence="11">
    <location>
        <position position="105"/>
    </location>
</feature>
<keyword evidence="3" id="KW-0926">Vacuole</keyword>
<evidence type="ECO:0000256" key="2">
    <source>
        <dbReference type="ARBA" id="ARBA00010240"/>
    </source>
</evidence>
<keyword evidence="12" id="KW-1185">Reference proteome</keyword>
<comment type="function">
    <text evidence="9">Lipolytic acyl hydrolase (LAH).</text>
</comment>
<dbReference type="Pfam" id="PF01734">
    <property type="entry name" value="Patatin"/>
    <property type="match status" value="1"/>
</dbReference>
<keyword evidence="4" id="KW-0732">Signal</keyword>
<dbReference type="AlphaFoldDB" id="A0A9J5XPH8"/>
<comment type="caution">
    <text evidence="11">The sequence shown here is derived from an EMBL/GenBank/DDBJ whole genome shotgun (WGS) entry which is preliminary data.</text>
</comment>
<accession>A0A9J5XPH8</accession>
<evidence type="ECO:0000256" key="9">
    <source>
        <dbReference type="RuleBase" id="RU361262"/>
    </source>
</evidence>
<dbReference type="InterPro" id="IPR002641">
    <property type="entry name" value="PNPLA_dom"/>
</dbReference>
<dbReference type="PANTHER" id="PTHR32176:SF85">
    <property type="entry name" value="PATATIN GROUP D-2"/>
    <property type="match status" value="1"/>
</dbReference>
<evidence type="ECO:0000256" key="7">
    <source>
        <dbReference type="ARBA" id="ARBA00023180"/>
    </source>
</evidence>
<evidence type="ECO:0000256" key="5">
    <source>
        <dbReference type="ARBA" id="ARBA00022761"/>
    </source>
</evidence>
<organism evidence="11 12">
    <name type="scientific">Solanum commersonii</name>
    <name type="common">Commerson's wild potato</name>
    <name type="synonym">Commerson's nightshade</name>
    <dbReference type="NCBI Taxonomy" id="4109"/>
    <lineage>
        <taxon>Eukaryota</taxon>
        <taxon>Viridiplantae</taxon>
        <taxon>Streptophyta</taxon>
        <taxon>Embryophyta</taxon>
        <taxon>Tracheophyta</taxon>
        <taxon>Spermatophyta</taxon>
        <taxon>Magnoliopsida</taxon>
        <taxon>eudicotyledons</taxon>
        <taxon>Gunneridae</taxon>
        <taxon>Pentapetalae</taxon>
        <taxon>asterids</taxon>
        <taxon>lamiids</taxon>
        <taxon>Solanales</taxon>
        <taxon>Solanaceae</taxon>
        <taxon>Solanoideae</taxon>
        <taxon>Solaneae</taxon>
        <taxon>Solanum</taxon>
    </lineage>
</organism>
<name>A0A9J5XPH8_SOLCO</name>
<keyword evidence="6 9" id="KW-0443">Lipid metabolism</keyword>
<dbReference type="Proteomes" id="UP000824120">
    <property type="component" value="Chromosome 8"/>
</dbReference>
<evidence type="ECO:0000256" key="6">
    <source>
        <dbReference type="ARBA" id="ARBA00023098"/>
    </source>
</evidence>
<comment type="caution">
    <text evidence="8">Lacks conserved residue(s) required for the propagation of feature annotation.</text>
</comment>
<dbReference type="PANTHER" id="PTHR32176">
    <property type="entry name" value="XYLOSE ISOMERASE"/>
    <property type="match status" value="1"/>
</dbReference>
<dbReference type="PROSITE" id="PS51635">
    <property type="entry name" value="PNPLA"/>
    <property type="match status" value="1"/>
</dbReference>
<dbReference type="GO" id="GO:0005773">
    <property type="term" value="C:vacuole"/>
    <property type="evidence" value="ECO:0007669"/>
    <property type="project" value="UniProtKB-SubCell"/>
</dbReference>
<gene>
    <name evidence="11" type="ORF">H5410_039514</name>
</gene>
<sequence length="105" mass="11705">ALPPIFSPKYDGKCLHKVLQDKLGETRLHQALTIVVIPTLDIKKNQPIIFTKTKLDTKICDICYNTTATPTYFPPHYFVINDAKGNQVEFNLIDGGVVAANPVHN</sequence>
<dbReference type="GO" id="GO:0047372">
    <property type="term" value="F:monoacylglycerol lipase activity"/>
    <property type="evidence" value="ECO:0007669"/>
    <property type="project" value="TreeGrafter"/>
</dbReference>
<dbReference type="GO" id="GO:0004620">
    <property type="term" value="F:phospholipase activity"/>
    <property type="evidence" value="ECO:0007669"/>
    <property type="project" value="TreeGrafter"/>
</dbReference>
<comment type="similarity">
    <text evidence="2 9">Belongs to the patatin family.</text>
</comment>
<reference evidence="11 12" key="1">
    <citation type="submission" date="2020-09" db="EMBL/GenBank/DDBJ databases">
        <title>De no assembly of potato wild relative species, Solanum commersonii.</title>
        <authorList>
            <person name="Cho K."/>
        </authorList>
    </citation>
    <scope>NUCLEOTIDE SEQUENCE [LARGE SCALE GENOMIC DNA]</scope>
    <source>
        <strain evidence="11">LZ3.2</strain>
        <tissue evidence="11">Leaf</tissue>
    </source>
</reference>
<evidence type="ECO:0000256" key="8">
    <source>
        <dbReference type="PROSITE-ProRule" id="PRU01161"/>
    </source>
</evidence>
<keyword evidence="7" id="KW-0325">Glycoprotein</keyword>
<evidence type="ECO:0000313" key="11">
    <source>
        <dbReference type="EMBL" id="KAG5589000.1"/>
    </source>
</evidence>
<feature type="short sequence motif" description="DGA/G" evidence="8">
    <location>
        <begin position="94"/>
        <end position="96"/>
    </location>
</feature>